<dbReference type="PROSITE" id="PS50234">
    <property type="entry name" value="VWFA"/>
    <property type="match status" value="1"/>
</dbReference>
<accession>A0A9N9BYP2</accession>
<feature type="domain" description="VWFA" evidence="1">
    <location>
        <begin position="49"/>
        <end position="172"/>
    </location>
</feature>
<sequence>METRIGCAIKACNEFVKNLHRDELDRGCVASFNNTMVIRQSFTGDEMVIHRSLNRLIDIPDGGTRLYDSMVDIVRTFRRDGDRTRPWILVVVTDGDDNSSYMSLERAANEVSQLFTRESSNFLFVLGVGESVDSTRMQEMASKGNFIYIPVKYFSLLEYAFLTLAYQVSTSLSLSVSELSVGNISATWTEVQRNRELSRVAIDYALLIDVSGSMNVNTPPPPPKCFAGHDLEEERHGGDWWCDICGEDGETTISQNHCNICNFDACSSHCESGRKCTPKSYCRNSHPLIYMQYPKGAWLCNECKRSFYGRRLRCHQCAYQMCSECLETEELVTLMAGMSTYFRN</sequence>
<dbReference type="EMBL" id="CAJVPV010005086">
    <property type="protein sequence ID" value="CAG8584423.1"/>
    <property type="molecule type" value="Genomic_DNA"/>
</dbReference>
<dbReference type="Gene3D" id="3.40.50.410">
    <property type="entry name" value="von Willebrand factor, type A domain"/>
    <property type="match status" value="1"/>
</dbReference>
<dbReference type="Pfam" id="PF00092">
    <property type="entry name" value="VWA"/>
    <property type="match status" value="1"/>
</dbReference>
<dbReference type="InterPro" id="IPR002035">
    <property type="entry name" value="VWF_A"/>
</dbReference>
<dbReference type="AlphaFoldDB" id="A0A9N9BYP2"/>
<dbReference type="OrthoDB" id="409136at2759"/>
<dbReference type="CDD" id="cd00198">
    <property type="entry name" value="vWFA"/>
    <property type="match status" value="1"/>
</dbReference>
<protein>
    <submittedName>
        <fullName evidence="2">173_t:CDS:1</fullName>
    </submittedName>
</protein>
<dbReference type="SUPFAM" id="SSF53300">
    <property type="entry name" value="vWA-like"/>
    <property type="match status" value="1"/>
</dbReference>
<evidence type="ECO:0000259" key="1">
    <source>
        <dbReference type="PROSITE" id="PS50234"/>
    </source>
</evidence>
<evidence type="ECO:0000313" key="3">
    <source>
        <dbReference type="Proteomes" id="UP000789342"/>
    </source>
</evidence>
<name>A0A9N9BYP2_9GLOM</name>
<dbReference type="InterPro" id="IPR036465">
    <property type="entry name" value="vWFA_dom_sf"/>
</dbReference>
<dbReference type="Proteomes" id="UP000789342">
    <property type="component" value="Unassembled WGS sequence"/>
</dbReference>
<reference evidence="2" key="1">
    <citation type="submission" date="2021-06" db="EMBL/GenBank/DDBJ databases">
        <authorList>
            <person name="Kallberg Y."/>
            <person name="Tangrot J."/>
            <person name="Rosling A."/>
        </authorList>
    </citation>
    <scope>NUCLEOTIDE SEQUENCE</scope>
    <source>
        <strain evidence="2">CL551</strain>
    </source>
</reference>
<gene>
    <name evidence="2" type="ORF">AMORRO_LOCUS7056</name>
</gene>
<organism evidence="2 3">
    <name type="scientific">Acaulospora morrowiae</name>
    <dbReference type="NCBI Taxonomy" id="94023"/>
    <lineage>
        <taxon>Eukaryota</taxon>
        <taxon>Fungi</taxon>
        <taxon>Fungi incertae sedis</taxon>
        <taxon>Mucoromycota</taxon>
        <taxon>Glomeromycotina</taxon>
        <taxon>Glomeromycetes</taxon>
        <taxon>Diversisporales</taxon>
        <taxon>Acaulosporaceae</taxon>
        <taxon>Acaulospora</taxon>
    </lineage>
</organism>
<comment type="caution">
    <text evidence="2">The sequence shown here is derived from an EMBL/GenBank/DDBJ whole genome shotgun (WGS) entry which is preliminary data.</text>
</comment>
<keyword evidence="3" id="KW-1185">Reference proteome</keyword>
<proteinExistence type="predicted"/>
<evidence type="ECO:0000313" key="2">
    <source>
        <dbReference type="EMBL" id="CAG8584423.1"/>
    </source>
</evidence>